<protein>
    <recommendedName>
        <fullName evidence="2">Altered inheritance of mitochondria protein 6</fullName>
    </recommendedName>
</protein>
<dbReference type="PANTHER" id="PTHR31571:SF1">
    <property type="entry name" value="ALTERED INHERITANCE OF MITOCHONDRIA PROTEIN 6"/>
    <property type="match status" value="1"/>
</dbReference>
<comment type="similarity">
    <text evidence="1">Belongs to the AIM6 family.</text>
</comment>
<dbReference type="Proteomes" id="UP000322873">
    <property type="component" value="Unassembled WGS sequence"/>
</dbReference>
<dbReference type="SUPFAM" id="SSF51695">
    <property type="entry name" value="PLC-like phosphodiesterases"/>
    <property type="match status" value="1"/>
</dbReference>
<sequence>MRRGSNNDKTHIYLEFNRSSTVVQSSAQDLDLGIERTLELLDTLSPHQKTKKPNTPWKSRISNLEDTADTQTSYRKTESVHHSLIPVLVYQYGEKMSHLPSSRHGTKLTERYDEIMSSLRNSQDDDEIQASNYFPSSSIRLQSQSPMEKLRKPADSFDYSDSPTLQDEFDSIPRSTDRTSRTRSWWNKMSLKGRKKESFDESEVFEGFNTNTHVRDGLLTGSHKTIRLQRKKNGIFNYFVFGGISGFGILSILLLINLLLGAATLLWGHDIDDVLKNWGKPGTGTEDLAWYPTDFTRDINPIPCHSHNDYWRRVPLFDALRAGCTGVEADVWLFDDDLYVGHNTASLQRNRTFQSLYIDPLVDILERQNPKTDFYNGSSHGVFDADDGRSLILLVDVKTGGAETWQSVLEQLEPLRKRGWLSYVENDNLHTRPITVVGTGNTPFDVLTKNSTYRDAFFDAPLDTMWEPRHGTGEKNGGPIFDDGEPGEYLDEGEGVAEDLVPGTSASSIAPAIPTGTAIRIPPQEPNKGQGMSGVSSDTEFNSLNSYYASVSFNKAVGRIWRGRLSPKQMRIIRGQIRGAHRKGLKARYWDLPSWPIGLRNHVWDVLVKEGVDYLNVDDLRAAARQVW</sequence>
<keyword evidence="6" id="KW-1185">Reference proteome</keyword>
<dbReference type="GO" id="GO:0008081">
    <property type="term" value="F:phosphoric diester hydrolase activity"/>
    <property type="evidence" value="ECO:0007669"/>
    <property type="project" value="InterPro"/>
</dbReference>
<evidence type="ECO:0000256" key="1">
    <source>
        <dbReference type="ARBA" id="ARBA00008858"/>
    </source>
</evidence>
<evidence type="ECO:0000256" key="2">
    <source>
        <dbReference type="ARBA" id="ARBA00014286"/>
    </source>
</evidence>
<dbReference type="InterPro" id="IPR051236">
    <property type="entry name" value="HAT_RTT109-like"/>
</dbReference>
<gene>
    <name evidence="5" type="ORF">EYC84_007967</name>
</gene>
<evidence type="ECO:0000313" key="6">
    <source>
        <dbReference type="Proteomes" id="UP000322873"/>
    </source>
</evidence>
<keyword evidence="4" id="KW-1133">Transmembrane helix</keyword>
<evidence type="ECO:0000256" key="3">
    <source>
        <dbReference type="SAM" id="MobiDB-lite"/>
    </source>
</evidence>
<dbReference type="VEuPathDB" id="FungiDB:MFRU_017g01540"/>
<feature type="transmembrane region" description="Helical" evidence="4">
    <location>
        <begin position="235"/>
        <end position="267"/>
    </location>
</feature>
<evidence type="ECO:0000313" key="5">
    <source>
        <dbReference type="EMBL" id="KAA8568999.1"/>
    </source>
</evidence>
<dbReference type="PANTHER" id="PTHR31571">
    <property type="entry name" value="ALTERED INHERITANCE OF MITOCHONDRIA PROTEIN 6"/>
    <property type="match status" value="1"/>
</dbReference>
<dbReference type="AlphaFoldDB" id="A0A5M9JLX7"/>
<comment type="caution">
    <text evidence="5">The sequence shown here is derived from an EMBL/GenBank/DDBJ whole genome shotgun (WGS) entry which is preliminary data.</text>
</comment>
<name>A0A5M9JLX7_MONFR</name>
<organism evidence="5 6">
    <name type="scientific">Monilinia fructicola</name>
    <name type="common">Brown rot fungus</name>
    <name type="synonym">Ciboria fructicola</name>
    <dbReference type="NCBI Taxonomy" id="38448"/>
    <lineage>
        <taxon>Eukaryota</taxon>
        <taxon>Fungi</taxon>
        <taxon>Dikarya</taxon>
        <taxon>Ascomycota</taxon>
        <taxon>Pezizomycotina</taxon>
        <taxon>Leotiomycetes</taxon>
        <taxon>Helotiales</taxon>
        <taxon>Sclerotiniaceae</taxon>
        <taxon>Monilinia</taxon>
    </lineage>
</organism>
<reference evidence="5 6" key="1">
    <citation type="submission" date="2019-06" db="EMBL/GenBank/DDBJ databases">
        <title>Genome Sequence of the Brown Rot Fungal Pathogen Monilinia fructicola.</title>
        <authorList>
            <person name="De Miccolis Angelini R.M."/>
            <person name="Landi L."/>
            <person name="Abate D."/>
            <person name="Pollastro S."/>
            <person name="Romanazzi G."/>
            <person name="Faretra F."/>
        </authorList>
    </citation>
    <scope>NUCLEOTIDE SEQUENCE [LARGE SCALE GENOMIC DNA]</scope>
    <source>
        <strain evidence="5 6">Mfrc123</strain>
    </source>
</reference>
<accession>A0A5M9JLX7</accession>
<dbReference type="InterPro" id="IPR017946">
    <property type="entry name" value="PLC-like_Pdiesterase_TIM-brl"/>
</dbReference>
<keyword evidence="4" id="KW-0812">Transmembrane</keyword>
<dbReference type="GO" id="GO:0006629">
    <property type="term" value="P:lipid metabolic process"/>
    <property type="evidence" value="ECO:0007669"/>
    <property type="project" value="InterPro"/>
</dbReference>
<evidence type="ECO:0000256" key="4">
    <source>
        <dbReference type="SAM" id="Phobius"/>
    </source>
</evidence>
<keyword evidence="4" id="KW-0472">Membrane</keyword>
<dbReference type="EMBL" id="VICG01000009">
    <property type="protein sequence ID" value="KAA8568999.1"/>
    <property type="molecule type" value="Genomic_DNA"/>
</dbReference>
<feature type="region of interest" description="Disordered" evidence="3">
    <location>
        <begin position="152"/>
        <end position="177"/>
    </location>
</feature>
<feature type="region of interest" description="Disordered" evidence="3">
    <location>
        <begin position="509"/>
        <end position="536"/>
    </location>
</feature>
<proteinExistence type="inferred from homology"/>